<comment type="caution">
    <text evidence="10">The sequence shown here is derived from an EMBL/GenBank/DDBJ whole genome shotgun (WGS) entry which is preliminary data.</text>
</comment>
<keyword evidence="4 6" id="KW-0067">ATP-binding</keyword>
<feature type="coiled-coil region" evidence="7">
    <location>
        <begin position="550"/>
        <end position="577"/>
    </location>
</feature>
<dbReference type="InterPro" id="IPR042576">
    <property type="entry name" value="TRAF3IP1_N_sf"/>
</dbReference>
<keyword evidence="11" id="KW-1185">Reference proteome</keyword>
<keyword evidence="6" id="KW-0505">Motor protein</keyword>
<dbReference type="GO" id="GO:0005875">
    <property type="term" value="C:microtubule associated complex"/>
    <property type="evidence" value="ECO:0007669"/>
    <property type="project" value="TreeGrafter"/>
</dbReference>
<keyword evidence="2" id="KW-0963">Cytoplasm</keyword>
<evidence type="ECO:0000313" key="11">
    <source>
        <dbReference type="Proteomes" id="UP001230188"/>
    </source>
</evidence>
<evidence type="ECO:0000256" key="3">
    <source>
        <dbReference type="ARBA" id="ARBA00022741"/>
    </source>
</evidence>
<comment type="similarity">
    <text evidence="6">Belongs to the TRAFAC class myosin-kinesin ATPase superfamily. Kinesin family.</text>
</comment>
<dbReference type="GO" id="GO:0007052">
    <property type="term" value="P:mitotic spindle organization"/>
    <property type="evidence" value="ECO:0007669"/>
    <property type="project" value="TreeGrafter"/>
</dbReference>
<dbReference type="Gene3D" id="3.40.850.10">
    <property type="entry name" value="Kinesin motor domain"/>
    <property type="match status" value="1"/>
</dbReference>
<dbReference type="Pfam" id="PF00225">
    <property type="entry name" value="Kinesin"/>
    <property type="match status" value="1"/>
</dbReference>
<feature type="compositionally biased region" description="Basic and acidic residues" evidence="8">
    <location>
        <begin position="1464"/>
        <end position="1485"/>
    </location>
</feature>
<dbReference type="GO" id="GO:0008017">
    <property type="term" value="F:microtubule binding"/>
    <property type="evidence" value="ECO:0007669"/>
    <property type="project" value="InterPro"/>
</dbReference>
<dbReference type="SMART" id="SM00129">
    <property type="entry name" value="KISc"/>
    <property type="match status" value="1"/>
</dbReference>
<comment type="subcellular location">
    <subcellularLocation>
        <location evidence="1">Cytoplasm</location>
    </subcellularLocation>
</comment>
<keyword evidence="5 7" id="KW-0175">Coiled coil</keyword>
<dbReference type="SUPFAM" id="SSF52540">
    <property type="entry name" value="P-loop containing nucleoside triphosphate hydrolases"/>
    <property type="match status" value="1"/>
</dbReference>
<feature type="region of interest" description="Disordered" evidence="8">
    <location>
        <begin position="714"/>
        <end position="762"/>
    </location>
</feature>
<evidence type="ECO:0000256" key="4">
    <source>
        <dbReference type="ARBA" id="ARBA00022840"/>
    </source>
</evidence>
<dbReference type="PANTHER" id="PTHR47969">
    <property type="entry name" value="CHROMOSOME-ASSOCIATED KINESIN KIF4A-RELATED"/>
    <property type="match status" value="1"/>
</dbReference>
<dbReference type="GO" id="GO:0005524">
    <property type="term" value="F:ATP binding"/>
    <property type="evidence" value="ECO:0007669"/>
    <property type="project" value="UniProtKB-UniRule"/>
</dbReference>
<dbReference type="EMBL" id="JAQMWT010000093">
    <property type="protein sequence ID" value="KAJ8610847.1"/>
    <property type="molecule type" value="Genomic_DNA"/>
</dbReference>
<feature type="compositionally biased region" description="Low complexity" evidence="8">
    <location>
        <begin position="587"/>
        <end position="597"/>
    </location>
</feature>
<feature type="compositionally biased region" description="Basic and acidic residues" evidence="8">
    <location>
        <begin position="1492"/>
        <end position="1517"/>
    </location>
</feature>
<dbReference type="InterPro" id="IPR027640">
    <property type="entry name" value="Kinesin-like_fam"/>
</dbReference>
<evidence type="ECO:0000256" key="8">
    <source>
        <dbReference type="SAM" id="MobiDB-lite"/>
    </source>
</evidence>
<feature type="coiled-coil region" evidence="7">
    <location>
        <begin position="361"/>
        <end position="414"/>
    </location>
</feature>
<dbReference type="InterPro" id="IPR027417">
    <property type="entry name" value="P-loop_NTPase"/>
</dbReference>
<evidence type="ECO:0000256" key="5">
    <source>
        <dbReference type="ARBA" id="ARBA00023054"/>
    </source>
</evidence>
<dbReference type="PRINTS" id="PR00380">
    <property type="entry name" value="KINESINHEAVY"/>
</dbReference>
<feature type="coiled-coil region" evidence="7">
    <location>
        <begin position="1053"/>
        <end position="1335"/>
    </location>
</feature>
<protein>
    <recommendedName>
        <fullName evidence="9">Kinesin motor domain-containing protein</fullName>
    </recommendedName>
</protein>
<keyword evidence="3 6" id="KW-0547">Nucleotide-binding</keyword>
<accession>A0AAD7UMG7</accession>
<evidence type="ECO:0000259" key="9">
    <source>
        <dbReference type="PROSITE" id="PS50067"/>
    </source>
</evidence>
<gene>
    <name evidence="10" type="ORF">CTAYLR_006466</name>
</gene>
<evidence type="ECO:0000256" key="1">
    <source>
        <dbReference type="ARBA" id="ARBA00004496"/>
    </source>
</evidence>
<dbReference type="GO" id="GO:0005737">
    <property type="term" value="C:cytoplasm"/>
    <property type="evidence" value="ECO:0007669"/>
    <property type="project" value="UniProtKB-SubCell"/>
</dbReference>
<dbReference type="GO" id="GO:0051231">
    <property type="term" value="P:spindle elongation"/>
    <property type="evidence" value="ECO:0007669"/>
    <property type="project" value="TreeGrafter"/>
</dbReference>
<proteinExistence type="inferred from homology"/>
<evidence type="ECO:0000256" key="2">
    <source>
        <dbReference type="ARBA" id="ARBA00022490"/>
    </source>
</evidence>
<feature type="region of interest" description="Disordered" evidence="8">
    <location>
        <begin position="582"/>
        <end position="609"/>
    </location>
</feature>
<feature type="domain" description="Kinesin motor" evidence="9">
    <location>
        <begin position="9"/>
        <end position="348"/>
    </location>
</feature>
<organism evidence="10 11">
    <name type="scientific">Chrysophaeum taylorii</name>
    <dbReference type="NCBI Taxonomy" id="2483200"/>
    <lineage>
        <taxon>Eukaryota</taxon>
        <taxon>Sar</taxon>
        <taxon>Stramenopiles</taxon>
        <taxon>Ochrophyta</taxon>
        <taxon>Pelagophyceae</taxon>
        <taxon>Pelagomonadales</taxon>
        <taxon>Pelagomonadaceae</taxon>
        <taxon>Chrysophaeum</taxon>
    </lineage>
</organism>
<feature type="region of interest" description="Disordered" evidence="8">
    <location>
        <begin position="1391"/>
        <end position="1437"/>
    </location>
</feature>
<dbReference type="GO" id="GO:0003777">
    <property type="term" value="F:microtubule motor activity"/>
    <property type="evidence" value="ECO:0007669"/>
    <property type="project" value="InterPro"/>
</dbReference>
<dbReference type="InterPro" id="IPR036961">
    <property type="entry name" value="Kinesin_motor_dom_sf"/>
</dbReference>
<evidence type="ECO:0000256" key="7">
    <source>
        <dbReference type="SAM" id="Coils"/>
    </source>
</evidence>
<dbReference type="InterPro" id="IPR001752">
    <property type="entry name" value="Kinesin_motor_dom"/>
</dbReference>
<evidence type="ECO:0000313" key="10">
    <source>
        <dbReference type="EMBL" id="KAJ8610847.1"/>
    </source>
</evidence>
<name>A0AAD7UMG7_9STRA</name>
<feature type="compositionally biased region" description="Basic and acidic residues" evidence="8">
    <location>
        <begin position="598"/>
        <end position="609"/>
    </location>
</feature>
<dbReference type="CDD" id="cd00106">
    <property type="entry name" value="KISc"/>
    <property type="match status" value="1"/>
</dbReference>
<dbReference type="InterPro" id="IPR040468">
    <property type="entry name" value="TRAF3IP1_N"/>
</dbReference>
<dbReference type="PANTHER" id="PTHR47969:SF15">
    <property type="entry name" value="CHROMOSOME-ASSOCIATED KINESIN KIF4A-RELATED"/>
    <property type="match status" value="1"/>
</dbReference>
<dbReference type="GO" id="GO:0007018">
    <property type="term" value="P:microtubule-based movement"/>
    <property type="evidence" value="ECO:0007669"/>
    <property type="project" value="InterPro"/>
</dbReference>
<dbReference type="Pfam" id="PF10243">
    <property type="entry name" value="MIP-T3"/>
    <property type="match status" value="1"/>
</dbReference>
<feature type="binding site" evidence="6">
    <location>
        <begin position="92"/>
        <end position="99"/>
    </location>
    <ligand>
        <name>ATP</name>
        <dbReference type="ChEBI" id="CHEBI:30616"/>
    </ligand>
</feature>
<dbReference type="Gene3D" id="1.10.418.50">
    <property type="entry name" value="Microtubule-binding protein MIP-T3"/>
    <property type="match status" value="1"/>
</dbReference>
<reference evidence="10" key="1">
    <citation type="submission" date="2023-01" db="EMBL/GenBank/DDBJ databases">
        <title>Metagenome sequencing of chrysophaentin producing Chrysophaeum taylorii.</title>
        <authorList>
            <person name="Davison J."/>
            <person name="Bewley C."/>
        </authorList>
    </citation>
    <scope>NUCLEOTIDE SEQUENCE</scope>
    <source>
        <strain evidence="10">NIES-1699</strain>
    </source>
</reference>
<dbReference type="Proteomes" id="UP001230188">
    <property type="component" value="Unassembled WGS sequence"/>
</dbReference>
<feature type="region of interest" description="Disordered" evidence="8">
    <location>
        <begin position="1464"/>
        <end position="1520"/>
    </location>
</feature>
<dbReference type="PROSITE" id="PS00411">
    <property type="entry name" value="KINESIN_MOTOR_1"/>
    <property type="match status" value="1"/>
</dbReference>
<sequence>MGREAEVTNVRVALRCRPLSKKELSEKDVSVFKKDGSTARLADPDNPESDVEFAFDHVYDDTSRQEEVFRDVGLPVVTAAFDGFNSTVFAYGQTGSGKSWSMSGDLSSDDNKGLIPRINASIFDRIKAEQKEHESRRFLVQMSFFEIYNEIIYDLLDPSPRKDKEKAGGLQVKEHPVLGIHVKGLQQIVASDAVKVSELMELGGRNRTVGATQMNSESSRSHSICLLMLHQKDTADESRNVYAKLNLVDLAGSERADRTGATGARLKEGANINKSLSTLGSVINGLVERARGKKGVFIPYRDSKLTRVLQESLGGNALCTMLATLSPAKANARESLSTLRYAARAKTIKVSVTKNEEAGQIQLLNDEVAKLKKILAEKAAEAAQGGGGADVEALRAAEEKLAQQIAETEALTKQTWEEKQEASRRHEAEVARMRKAHKDAARRADAERRRRFQLLRQKADVELSVKELSLSTKWAEQARHIRTLETRAKERRAHAGVFQDALATDLRHLRYCEGRDNAADSATAAHEAAAASALVKRGAAEAVEARFGLLVKELTKLEEADAALQAAADELVAEVERSFTESTALEKTSSPAAATPKSDAKDKDSAAKDARKRERIKLVLEQCVARRDALRRDAFVNRASLIAGGRQHSDLWSMAHELAAEVEATGDGLASDATCPEDVRESLKSSVENLTQVAVAAVEAAKVAQHVAEKLEAQSSTRTLEDRGDLPPSRVGRQSPKLASSGDVAAAIASGDTSSGGPLGWIPGSDDKRPYLQFDFAKPSVVSSVLLLPGTVLEEDADEKRHDMKPASRVDGADRHLTVTLLGRVISWPSLRLKPEKAEKLLQRPPVRFLQDVVAAVAAGAPADFLQGGGAWVANEDSASSKEARRDFFRALIAAVCATPSVAHLSEAKDDGSADIGGYVASSESILAGQGVEGTNALMQAVAVAAAAHLPPLRQGTRCWTTRPTSVSVELVPADGGEWQNTFSVGAATSCANLPSDVPVATRCRISPEAFAWNDGGGDHPKPHGMMPACRAALEVVEECASEPVIVAEEVSKVEADTAHERLGRELRKLREAMVSGVAAVVKGTRHAATAAARAQKAAAEEERGKAEELVEEVRALQEAAQRAEALRKVAEQRATEATARVDEVRAALLAADERRAAAEADCNAATLRAEEAQTAISKLTVDLEVAAANGEQQALAAQEAEEREYAATSALDQAREQLEDANRRRGELEAALQTTKDQAASAEALVQQQVAQLEAAAVKLGSVEGSLRDAELRLSETESRAAEMAARLEAQKESAIEAAQKGLGEAESRHQAQVAELNAALKAAQASAEAERKSQAERVSAFDQELASARDELAAARAGAAEASRVLEASNARLCELTDKRAAAETETARLRGELKNAQAARDRLSAETEKRAKSDQEHKQALADAEAQAKKSREREVAVTARSEAADAKLQALEERLKFATESAEDAKREAASLRDEADDARSRAQAAEKQARASRADVHAALEASNRETERAAAAERAQLEQQTMALTLESDLEALKAQLRAAEGDVAVARQAQTLAEASISDLAKARDDAHASLEAAELALKVAEEERDAARDKEEQLSNDIELLREDLDNGSEAYVNLTDRLTETRDELAETREQLEAYIQNEQKRAREFLDANVNVDLESRRLAQKATQEADTLRAGVRNFRQRLDTHLDSVGAEHVPTDANETAPFLIHAVTKLLDAAIEHQTKLARQFAQARAKTANHTHDEYEDDFE</sequence>
<dbReference type="InterPro" id="IPR019821">
    <property type="entry name" value="Kinesin_motor_CS"/>
</dbReference>
<dbReference type="PROSITE" id="PS50067">
    <property type="entry name" value="KINESIN_MOTOR_2"/>
    <property type="match status" value="1"/>
</dbReference>
<evidence type="ECO:0000256" key="6">
    <source>
        <dbReference type="PROSITE-ProRule" id="PRU00283"/>
    </source>
</evidence>